<feature type="compositionally biased region" description="Basic and acidic residues" evidence="1">
    <location>
        <begin position="254"/>
        <end position="266"/>
    </location>
</feature>
<dbReference type="KEGG" id="pyo:PY17X_0703700"/>
<keyword evidence="2" id="KW-0812">Transmembrane</keyword>
<feature type="transmembrane region" description="Helical" evidence="2">
    <location>
        <begin position="16"/>
        <end position="40"/>
    </location>
</feature>
<keyword evidence="2" id="KW-0472">Membrane</keyword>
<dbReference type="RefSeq" id="XP_726794.2">
    <property type="nucleotide sequence ID" value="XM_721701.2"/>
</dbReference>
<gene>
    <name evidence="4" type="ORF">PY17X_0703700</name>
    <name evidence="3" type="ORF">PYYM_0703600</name>
</gene>
<dbReference type="VEuPathDB" id="PlasmoDB:PYYM_0703600"/>
<reference evidence="4" key="4">
    <citation type="submission" date="2019-05" db="EMBL/GenBank/DDBJ databases">
        <authorList>
            <consortium name="Pathogen Informatics"/>
        </authorList>
    </citation>
    <scope>NUCLEOTIDE SEQUENCE</scope>
    <source>
        <strain evidence="4">17X</strain>
    </source>
</reference>
<reference evidence="3" key="3">
    <citation type="submission" date="2014-05" db="EMBL/GenBank/DDBJ databases">
        <authorList>
            <person name="Aslett A.Martin."/>
            <person name="De Silva Nishadi"/>
        </authorList>
    </citation>
    <scope>NUCLEOTIDE SEQUENCE</scope>
    <source>
        <strain evidence="3">YM</strain>
    </source>
</reference>
<dbReference type="OMA" id="CENSDIW"/>
<reference evidence="4" key="2">
    <citation type="submission" date="2014-05" db="EMBL/GenBank/DDBJ databases">
        <authorList>
            <person name="Aslett M.A."/>
            <person name="De Silva N."/>
        </authorList>
    </citation>
    <scope>NUCLEOTIDE SEQUENCE</scope>
    <source>
        <strain evidence="4">17X</strain>
    </source>
</reference>
<accession>A0A077Y6E0</accession>
<protein>
    <submittedName>
        <fullName evidence="3">Uncharacterized protein</fullName>
    </submittedName>
</protein>
<proteinExistence type="predicted"/>
<dbReference type="GeneID" id="3792134"/>
<dbReference type="VEuPathDB" id="PlasmoDB:Py17XNL_000704131"/>
<feature type="compositionally biased region" description="Basic and acidic residues" evidence="1">
    <location>
        <begin position="231"/>
        <end position="240"/>
    </location>
</feature>
<dbReference type="Proteomes" id="UP000072904">
    <property type="component" value="Chromosome 7"/>
</dbReference>
<evidence type="ECO:0000313" key="5">
    <source>
        <dbReference type="Proteomes" id="UP000072874"/>
    </source>
</evidence>
<organism evidence="3 6">
    <name type="scientific">Plasmodium yoelii</name>
    <dbReference type="NCBI Taxonomy" id="5861"/>
    <lineage>
        <taxon>Eukaryota</taxon>
        <taxon>Sar</taxon>
        <taxon>Alveolata</taxon>
        <taxon>Apicomplexa</taxon>
        <taxon>Aconoidasida</taxon>
        <taxon>Haemosporida</taxon>
        <taxon>Plasmodiidae</taxon>
        <taxon>Plasmodium</taxon>
        <taxon>Plasmodium (Vinckeia)</taxon>
    </lineage>
</organism>
<dbReference type="OrthoDB" id="372968at2759"/>
<sequence length="397" mass="47209">MFYLFFRQFFRHFSSFFIFFFLIFSSFFHLIFFLFFSYFFSFVCSHFSNVGNMISLPLLINEESKRLANKKSDLEGCVIKCYNIPSNINETIFEYLCELLNDKSYKINKIIKPTNQETCSSYPWKIICNDKLASFLLKKKKIFIYDDSEKNNKIYVKIPHGDGGENCENGEDKPFGGGEENVKGAMKRCENSDIWYCTYNSKCEESDNSEYFSDWSSDIKSDEFSENSSNHSKDSDKESENSQLKKNNKKKLNKDRNRIKYSHGNDSDNESVQNCMYNQNDEKNTENFENVENVENIENIEKYIEECLKKGEKKKNKIYKWKNMSKEIKDIPIETLTSEECKFLEKINMKYSKKFNRIIDEDDKKKSKKFFIYFYEGNSNEIIQDIREEDINKNIIL</sequence>
<reference evidence="5 6" key="1">
    <citation type="journal article" date="2014" name="BMC Biol.">
        <title>A comprehensive evaluation of rodent malaria parasite genomes and gene expression.</title>
        <authorList>
            <person name="Otto T.D."/>
            <person name="Bohme U."/>
            <person name="Jackson A.P."/>
            <person name="Hunt M."/>
            <person name="Franke-Fayard B."/>
            <person name="Hoeijmakers W.A."/>
            <person name="Religa A.A."/>
            <person name="Robertson L."/>
            <person name="Sanders M."/>
            <person name="Ogun S.A."/>
            <person name="Cunningham D."/>
            <person name="Erhart A."/>
            <person name="Billker O."/>
            <person name="Khan S.M."/>
            <person name="Stunnenberg H.G."/>
            <person name="Langhorne J."/>
            <person name="Holder A.A."/>
            <person name="Waters A.P."/>
            <person name="Newbold C.I."/>
            <person name="Pain A."/>
            <person name="Berriman M."/>
            <person name="Janse C.J."/>
        </authorList>
    </citation>
    <scope>NUCLEOTIDE SEQUENCE [LARGE SCALE GENOMIC DNA]</scope>
    <source>
        <strain evidence="4 5">17X</strain>
        <strain evidence="3 6">YM</strain>
    </source>
</reference>
<evidence type="ECO:0000313" key="3">
    <source>
        <dbReference type="EMBL" id="CDU17157.1"/>
    </source>
</evidence>
<dbReference type="VEuPathDB" id="PlasmoDB:PY17X_0703700"/>
<evidence type="ECO:0000256" key="1">
    <source>
        <dbReference type="SAM" id="MobiDB-lite"/>
    </source>
</evidence>
<dbReference type="Proteomes" id="UP000072874">
    <property type="component" value="Chromosome 7"/>
</dbReference>
<name>A0A077Y6E0_PLAYE</name>
<evidence type="ECO:0000256" key="2">
    <source>
        <dbReference type="SAM" id="Phobius"/>
    </source>
</evidence>
<keyword evidence="2" id="KW-1133">Transmembrane helix</keyword>
<evidence type="ECO:0000313" key="4">
    <source>
        <dbReference type="EMBL" id="VTZ76253.1"/>
    </source>
</evidence>
<feature type="region of interest" description="Disordered" evidence="1">
    <location>
        <begin position="222"/>
        <end position="272"/>
    </location>
</feature>
<dbReference type="EMBL" id="LM993661">
    <property type="protein sequence ID" value="VTZ76253.1"/>
    <property type="molecule type" value="Genomic_DNA"/>
</dbReference>
<dbReference type="AlphaFoldDB" id="A0A077Y6E0"/>
<dbReference type="EMBL" id="LK934635">
    <property type="protein sequence ID" value="CDU17157.1"/>
    <property type="molecule type" value="Genomic_DNA"/>
</dbReference>
<dbReference type="VEuPathDB" id="PlasmoDB:PY06193"/>
<evidence type="ECO:0000313" key="6">
    <source>
        <dbReference type="Proteomes" id="UP000072904"/>
    </source>
</evidence>